<dbReference type="Gene3D" id="3.30.750.44">
    <property type="match status" value="1"/>
</dbReference>
<keyword evidence="3 5" id="KW-0378">Hydrolase</keyword>
<dbReference type="InterPro" id="IPR001478">
    <property type="entry name" value="PDZ"/>
</dbReference>
<evidence type="ECO:0000256" key="2">
    <source>
        <dbReference type="ARBA" id="ARBA00022670"/>
    </source>
</evidence>
<comment type="similarity">
    <text evidence="1 5">Belongs to the peptidase S41A family.</text>
</comment>
<organism evidence="7 8">
    <name type="scientific">Candidatus Magasanikbacteria bacterium RIFCSPHIGHO2_01_FULL_50_8</name>
    <dbReference type="NCBI Taxonomy" id="1798674"/>
    <lineage>
        <taxon>Bacteria</taxon>
        <taxon>Candidatus Magasanikiibacteriota</taxon>
    </lineage>
</organism>
<dbReference type="NCBIfam" id="TIGR00225">
    <property type="entry name" value="prc"/>
    <property type="match status" value="1"/>
</dbReference>
<evidence type="ECO:0000256" key="5">
    <source>
        <dbReference type="RuleBase" id="RU004404"/>
    </source>
</evidence>
<dbReference type="GO" id="GO:0030288">
    <property type="term" value="C:outer membrane-bounded periplasmic space"/>
    <property type="evidence" value="ECO:0007669"/>
    <property type="project" value="TreeGrafter"/>
</dbReference>
<protein>
    <recommendedName>
        <fullName evidence="6">PDZ domain-containing protein</fullName>
    </recommendedName>
</protein>
<dbReference type="GO" id="GO:0006508">
    <property type="term" value="P:proteolysis"/>
    <property type="evidence" value="ECO:0007669"/>
    <property type="project" value="UniProtKB-KW"/>
</dbReference>
<feature type="domain" description="PDZ" evidence="6">
    <location>
        <begin position="97"/>
        <end position="179"/>
    </location>
</feature>
<dbReference type="SUPFAM" id="SSF50156">
    <property type="entry name" value="PDZ domain-like"/>
    <property type="match status" value="1"/>
</dbReference>
<proteinExistence type="inferred from homology"/>
<evidence type="ECO:0000256" key="3">
    <source>
        <dbReference type="ARBA" id="ARBA00022801"/>
    </source>
</evidence>
<dbReference type="AlphaFoldDB" id="A0A1F6LRK8"/>
<evidence type="ECO:0000313" key="7">
    <source>
        <dbReference type="EMBL" id="OGH62027.1"/>
    </source>
</evidence>
<dbReference type="PROSITE" id="PS50106">
    <property type="entry name" value="PDZ"/>
    <property type="match status" value="1"/>
</dbReference>
<evidence type="ECO:0000256" key="4">
    <source>
        <dbReference type="ARBA" id="ARBA00022825"/>
    </source>
</evidence>
<dbReference type="Gene3D" id="3.90.226.10">
    <property type="entry name" value="2-enoyl-CoA Hydratase, Chain A, domain 1"/>
    <property type="match status" value="1"/>
</dbReference>
<keyword evidence="4 5" id="KW-0720">Serine protease</keyword>
<dbReference type="SUPFAM" id="SSF52096">
    <property type="entry name" value="ClpP/crotonase"/>
    <property type="match status" value="1"/>
</dbReference>
<sequence>MLVVIIFVCGVFIGRTTVDDGNAKSVKKAASAIKNKEARSTAQRNIDFQQFWSVWSKIQEKYVKRPADEQQLFYGAISGLVASLGDPYSVYFTPEIAKQFQEELDGSFSGIGAEVGMKENRVVIIAPLADSPAEAAGVSSGDYIVEIDGKLTTGLSVEQAVKQIRGPQGTNVVLTVEREGKQELIKITITRRKIELKSVTHQLMPDNTLLITITSFNEQTMGQLNAAIATAQSKKVKGIIVDLRNNPGGYFETSIAVASEWLAAREAVVAEREGADATRREFYTTGAHRLRGIKTVVLINNGSASASEIVAGALQDHGVATVIGTKSFGKGSVQEYEELPDGSALKLTIALWYTPKDRSINEQGIQPDIVIEEKKAGEQPEDAAAIIAARKDLSKDQYIQRALQFLKTGK</sequence>
<name>A0A1F6LRK8_9BACT</name>
<dbReference type="Pfam" id="PF17820">
    <property type="entry name" value="PDZ_6"/>
    <property type="match status" value="1"/>
</dbReference>
<dbReference type="InterPro" id="IPR041489">
    <property type="entry name" value="PDZ_6"/>
</dbReference>
<evidence type="ECO:0000313" key="8">
    <source>
        <dbReference type="Proteomes" id="UP000176329"/>
    </source>
</evidence>
<evidence type="ECO:0000256" key="1">
    <source>
        <dbReference type="ARBA" id="ARBA00009179"/>
    </source>
</evidence>
<dbReference type="EMBL" id="MFPV01000024">
    <property type="protein sequence ID" value="OGH62027.1"/>
    <property type="molecule type" value="Genomic_DNA"/>
</dbReference>
<evidence type="ECO:0000259" key="6">
    <source>
        <dbReference type="PROSITE" id="PS50106"/>
    </source>
</evidence>
<dbReference type="CDD" id="cd07560">
    <property type="entry name" value="Peptidase_S41_CPP"/>
    <property type="match status" value="1"/>
</dbReference>
<accession>A0A1F6LRK8</accession>
<dbReference type="InterPro" id="IPR005151">
    <property type="entry name" value="Tail-specific_protease"/>
</dbReference>
<dbReference type="SMART" id="SM00228">
    <property type="entry name" value="PDZ"/>
    <property type="match status" value="1"/>
</dbReference>
<dbReference type="Proteomes" id="UP000176329">
    <property type="component" value="Unassembled WGS sequence"/>
</dbReference>
<gene>
    <name evidence="7" type="ORF">A2848_03135</name>
</gene>
<keyword evidence="2 5" id="KW-0645">Protease</keyword>
<dbReference type="InterPro" id="IPR055210">
    <property type="entry name" value="CtpA/B_N"/>
</dbReference>
<dbReference type="GO" id="GO:0007165">
    <property type="term" value="P:signal transduction"/>
    <property type="evidence" value="ECO:0007669"/>
    <property type="project" value="TreeGrafter"/>
</dbReference>
<comment type="caution">
    <text evidence="7">The sequence shown here is derived from an EMBL/GenBank/DDBJ whole genome shotgun (WGS) entry which is preliminary data.</text>
</comment>
<dbReference type="InterPro" id="IPR029045">
    <property type="entry name" value="ClpP/crotonase-like_dom_sf"/>
</dbReference>
<dbReference type="GO" id="GO:0004175">
    <property type="term" value="F:endopeptidase activity"/>
    <property type="evidence" value="ECO:0007669"/>
    <property type="project" value="TreeGrafter"/>
</dbReference>
<dbReference type="SMART" id="SM00245">
    <property type="entry name" value="TSPc"/>
    <property type="match status" value="1"/>
</dbReference>
<dbReference type="InterPro" id="IPR004447">
    <property type="entry name" value="Peptidase_S41A"/>
</dbReference>
<dbReference type="Pfam" id="PF22694">
    <property type="entry name" value="CtpB_N-like"/>
    <property type="match status" value="1"/>
</dbReference>
<dbReference type="FunFam" id="2.30.42.10:FF:000063">
    <property type="entry name" value="Peptidase, S41 family"/>
    <property type="match status" value="1"/>
</dbReference>
<dbReference type="GO" id="GO:0008236">
    <property type="term" value="F:serine-type peptidase activity"/>
    <property type="evidence" value="ECO:0007669"/>
    <property type="project" value="UniProtKB-KW"/>
</dbReference>
<dbReference type="PANTHER" id="PTHR32060:SF30">
    <property type="entry name" value="CARBOXY-TERMINAL PROCESSING PROTEASE CTPA"/>
    <property type="match status" value="1"/>
</dbReference>
<dbReference type="PANTHER" id="PTHR32060">
    <property type="entry name" value="TAIL-SPECIFIC PROTEASE"/>
    <property type="match status" value="1"/>
</dbReference>
<reference evidence="7 8" key="1">
    <citation type="journal article" date="2016" name="Nat. Commun.">
        <title>Thousands of microbial genomes shed light on interconnected biogeochemical processes in an aquifer system.</title>
        <authorList>
            <person name="Anantharaman K."/>
            <person name="Brown C.T."/>
            <person name="Hug L.A."/>
            <person name="Sharon I."/>
            <person name="Castelle C.J."/>
            <person name="Probst A.J."/>
            <person name="Thomas B.C."/>
            <person name="Singh A."/>
            <person name="Wilkins M.J."/>
            <person name="Karaoz U."/>
            <person name="Brodie E.L."/>
            <person name="Williams K.H."/>
            <person name="Hubbard S.S."/>
            <person name="Banfield J.F."/>
        </authorList>
    </citation>
    <scope>NUCLEOTIDE SEQUENCE [LARGE SCALE GENOMIC DNA]</scope>
</reference>
<dbReference type="Pfam" id="PF03572">
    <property type="entry name" value="Peptidase_S41"/>
    <property type="match status" value="1"/>
</dbReference>
<dbReference type="Gene3D" id="2.30.42.10">
    <property type="match status" value="1"/>
</dbReference>
<dbReference type="InterPro" id="IPR036034">
    <property type="entry name" value="PDZ_sf"/>
</dbReference>
<dbReference type="CDD" id="cd06782">
    <property type="entry name" value="cpPDZ_CPP-like"/>
    <property type="match status" value="1"/>
</dbReference>